<gene>
    <name evidence="1" type="ORF">AMURIS_03759</name>
</gene>
<evidence type="ECO:0000313" key="1">
    <source>
        <dbReference type="EMBL" id="SOY31025.1"/>
    </source>
</evidence>
<name>A0A2K4ZKQ3_9FIRM</name>
<accession>A0A2K4ZKQ3</accession>
<protein>
    <recommendedName>
        <fullName evidence="3">DUF2313 domain-containing protein</fullName>
    </recommendedName>
</protein>
<organism evidence="1 2">
    <name type="scientific">Acetatifactor muris</name>
    <dbReference type="NCBI Taxonomy" id="879566"/>
    <lineage>
        <taxon>Bacteria</taxon>
        <taxon>Bacillati</taxon>
        <taxon>Bacillota</taxon>
        <taxon>Clostridia</taxon>
        <taxon>Lachnospirales</taxon>
        <taxon>Lachnospiraceae</taxon>
        <taxon>Acetatifactor</taxon>
    </lineage>
</organism>
<evidence type="ECO:0000313" key="2">
    <source>
        <dbReference type="Proteomes" id="UP000236311"/>
    </source>
</evidence>
<dbReference type="InterPro" id="IPR018755">
    <property type="entry name" value="Phage_Mu_Gp48"/>
</dbReference>
<proteinExistence type="predicted"/>
<dbReference type="EMBL" id="OFSM01000021">
    <property type="protein sequence ID" value="SOY31025.1"/>
    <property type="molecule type" value="Genomic_DNA"/>
</dbReference>
<dbReference type="Proteomes" id="UP000236311">
    <property type="component" value="Unassembled WGS sequence"/>
</dbReference>
<dbReference type="RefSeq" id="WP_172455192.1">
    <property type="nucleotide sequence ID" value="NZ_JANJZD010000024.1"/>
</dbReference>
<dbReference type="Pfam" id="PF10076">
    <property type="entry name" value="Phage_Mu_Gp48"/>
    <property type="match status" value="1"/>
</dbReference>
<dbReference type="AlphaFoldDB" id="A0A2K4ZKQ3"/>
<reference evidence="1 2" key="1">
    <citation type="submission" date="2018-01" db="EMBL/GenBank/DDBJ databases">
        <authorList>
            <person name="Gaut B.S."/>
            <person name="Morton B.R."/>
            <person name="Clegg M.T."/>
            <person name="Duvall M.R."/>
        </authorList>
    </citation>
    <scope>NUCLEOTIDE SEQUENCE [LARGE SCALE GENOMIC DNA]</scope>
    <source>
        <strain evidence="1">GP69</strain>
    </source>
</reference>
<sequence>MLVYNNQQRSGYEEIASYSPRYYRRIKEMDAVFRLAGWIIDLMAQDMEDMVAFQFLKYMDDEALTRYEVFLGIMKDANKTLEERKAYINALLIGSGKLSADKIKAIVRQFVNCECDIELSGAELYINMTFKDNPDKYMEDIRSLIKGKVPAHIEIIYHGSEGLDIVVQLANTVTVERMRHRMDFYLYSNGGITYLNGAAAFDGSFLLGSQLELFPVRDRHRLEVVQKESVEAESILIKKNLNYLDGSIFLDGSTTLNAAEWKEEI</sequence>
<evidence type="ECO:0008006" key="3">
    <source>
        <dbReference type="Google" id="ProtNLM"/>
    </source>
</evidence>
<keyword evidence="2" id="KW-1185">Reference proteome</keyword>